<evidence type="ECO:0000256" key="1">
    <source>
        <dbReference type="ARBA" id="ARBA00022679"/>
    </source>
</evidence>
<dbReference type="GO" id="GO:0006772">
    <property type="term" value="P:thiamine metabolic process"/>
    <property type="evidence" value="ECO:0007669"/>
    <property type="project" value="InterPro"/>
</dbReference>
<dbReference type="GO" id="GO:0005737">
    <property type="term" value="C:cytoplasm"/>
    <property type="evidence" value="ECO:0007669"/>
    <property type="project" value="TreeGrafter"/>
</dbReference>
<reference evidence="8 10" key="2">
    <citation type="submission" date="2015-05" db="EMBL/GenBank/DDBJ databases">
        <authorList>
            <person name="Goodhead I."/>
        </authorList>
    </citation>
    <scope>NUCLEOTIDE SEQUENCE [LARGE SCALE GENOMIC DNA]</scope>
    <source>
        <strain evidence="8">B4</strain>
        <strain evidence="10">morsitans</strain>
    </source>
</reference>
<dbReference type="GO" id="GO:0019165">
    <property type="term" value="F:thiamine kinase activity"/>
    <property type="evidence" value="ECO:0007669"/>
    <property type="project" value="UniProtKB-UniRule"/>
</dbReference>
<evidence type="ECO:0000313" key="10">
    <source>
        <dbReference type="Proteomes" id="UP000245838"/>
    </source>
</evidence>
<dbReference type="GO" id="GO:0009229">
    <property type="term" value="P:thiamine diphosphate biosynthetic process"/>
    <property type="evidence" value="ECO:0007669"/>
    <property type="project" value="UniProtKB-UniRule"/>
</dbReference>
<evidence type="ECO:0000313" key="7">
    <source>
        <dbReference type="EMBL" id="BAE74346.1"/>
    </source>
</evidence>
<dbReference type="EMBL" id="LN854557">
    <property type="protein sequence ID" value="CRL44954.1"/>
    <property type="molecule type" value="Genomic_DNA"/>
</dbReference>
<dbReference type="InterPro" id="IPR014093">
    <property type="entry name" value="Thiamine_kinase"/>
</dbReference>
<name>Q2NU29_SODGM</name>
<evidence type="ECO:0000256" key="3">
    <source>
        <dbReference type="ARBA" id="ARBA00022777"/>
    </source>
</evidence>
<keyword evidence="2 5" id="KW-0547">Nucleotide-binding</keyword>
<sequence length="286" mass="32534">MLRIDAGLRLALAHCLPSALTEGIDPQLVSGLTGESWRLQGAGFDVLARGTSGQKTQLSVNRRREFRLLRGLNGSGLAPRPRGTRAGWLLADWLPGESLDDQDWWHALTVGTLAATLAALHQRRRSGYPLDLPARYARYWQSSDPARRSPAWLRLQRRFLHRRPPAILRQALLHMDVHQGNVLQQADGSLALIDWEYAGDGDVALELAAMFCGNRLPVAARERVLADYVRQMPGLAYCRLRWQVDAWIPWVNYLMLLWYETRWHQSGNRDFIALAAPLRRYFNLPD</sequence>
<keyword evidence="9" id="KW-1185">Reference proteome</keyword>
<evidence type="ECO:0000259" key="6">
    <source>
        <dbReference type="Pfam" id="PF01636"/>
    </source>
</evidence>
<dbReference type="EMBL" id="AP008232">
    <property type="protein sequence ID" value="BAE74346.1"/>
    <property type="molecule type" value="Genomic_DNA"/>
</dbReference>
<comment type="pathway">
    <text evidence="5">Cofactor biosynthesis; thiamine diphosphate biosynthesis; thiamine phosphate from thiamine: step 1/1.</text>
</comment>
<proteinExistence type="inferred from homology"/>
<evidence type="ECO:0000256" key="5">
    <source>
        <dbReference type="HAMAP-Rule" id="MF_01604"/>
    </source>
</evidence>
<dbReference type="RefSeq" id="WP_011410931.1">
    <property type="nucleotide sequence ID" value="NC_007712.1"/>
</dbReference>
<keyword evidence="3 5" id="KW-0418">Kinase</keyword>
<comment type="catalytic activity">
    <reaction evidence="5">
        <text>thiamine + ATP = thiamine phosphate + ADP + H(+)</text>
        <dbReference type="Rhea" id="RHEA:12012"/>
        <dbReference type="ChEBI" id="CHEBI:15378"/>
        <dbReference type="ChEBI" id="CHEBI:18385"/>
        <dbReference type="ChEBI" id="CHEBI:30616"/>
        <dbReference type="ChEBI" id="CHEBI:37575"/>
        <dbReference type="ChEBI" id="CHEBI:456216"/>
        <dbReference type="EC" id="2.7.1.89"/>
    </reaction>
</comment>
<organism evidence="7 9">
    <name type="scientific">Sodalis glossinidius (strain morsitans)</name>
    <dbReference type="NCBI Taxonomy" id="343509"/>
    <lineage>
        <taxon>Bacteria</taxon>
        <taxon>Pseudomonadati</taxon>
        <taxon>Pseudomonadota</taxon>
        <taxon>Gammaproteobacteria</taxon>
        <taxon>Enterobacterales</taxon>
        <taxon>Bruguierivoracaceae</taxon>
        <taxon>Sodalis</taxon>
    </lineage>
</organism>
<gene>
    <name evidence="5 8" type="primary">thiK</name>
    <name evidence="7" type="ordered locus">SG1071</name>
    <name evidence="8" type="ORF">SGGMMB4_02386</name>
</gene>
<keyword evidence="1 5" id="KW-0808">Transferase</keyword>
<dbReference type="GO" id="GO:0006646">
    <property type="term" value="P:phosphatidylethanolamine biosynthetic process"/>
    <property type="evidence" value="ECO:0007669"/>
    <property type="project" value="TreeGrafter"/>
</dbReference>
<dbReference type="eggNOG" id="COG0510">
    <property type="taxonomic scope" value="Bacteria"/>
</dbReference>
<dbReference type="PANTHER" id="PTHR22603:SF66">
    <property type="entry name" value="ETHANOLAMINE KINASE"/>
    <property type="match status" value="1"/>
</dbReference>
<dbReference type="InterPro" id="IPR011009">
    <property type="entry name" value="Kinase-like_dom_sf"/>
</dbReference>
<dbReference type="InterPro" id="IPR002575">
    <property type="entry name" value="Aminoglycoside_PTrfase"/>
</dbReference>
<dbReference type="GO" id="GO:0004305">
    <property type="term" value="F:ethanolamine kinase activity"/>
    <property type="evidence" value="ECO:0007669"/>
    <property type="project" value="TreeGrafter"/>
</dbReference>
<dbReference type="HAMAP" id="MF_01604">
    <property type="entry name" value="Thiamine_kinase"/>
    <property type="match status" value="1"/>
</dbReference>
<evidence type="ECO:0000256" key="4">
    <source>
        <dbReference type="ARBA" id="ARBA00022840"/>
    </source>
</evidence>
<reference evidence="7 9" key="1">
    <citation type="journal article" date="2006" name="Genome Res.">
        <title>Massive genome erosion and functional adaptations provide insights into the symbiotic lifestyle of Sodalis glossinidius in the tsetse host.</title>
        <authorList>
            <person name="Toh H."/>
            <person name="Weiss B.L."/>
            <person name="Perkin S.A.H."/>
            <person name="Yamashita A."/>
            <person name="Oshima K."/>
            <person name="Hattori M."/>
            <person name="Aksoy S."/>
        </authorList>
    </citation>
    <scope>NUCLEOTIDE SEQUENCE [LARGE SCALE GENOMIC DNA]</scope>
    <source>
        <strain evidence="9">morsitans</strain>
        <strain evidence="7">Morsitans</strain>
    </source>
</reference>
<protein>
    <recommendedName>
        <fullName evidence="5">Thiamine kinase</fullName>
        <ecNumber evidence="5">2.7.1.89</ecNumber>
    </recommendedName>
</protein>
<dbReference type="Pfam" id="PF01636">
    <property type="entry name" value="APH"/>
    <property type="match status" value="1"/>
</dbReference>
<dbReference type="PANTHER" id="PTHR22603">
    <property type="entry name" value="CHOLINE/ETHANOALAMINE KINASE"/>
    <property type="match status" value="1"/>
</dbReference>
<evidence type="ECO:0000256" key="2">
    <source>
        <dbReference type="ARBA" id="ARBA00022741"/>
    </source>
</evidence>
<comment type="similarity">
    <text evidence="5">Belongs to the thiamine kinase family.</text>
</comment>
<dbReference type="OrthoDB" id="179763at2"/>
<dbReference type="EC" id="2.7.1.89" evidence="5"/>
<dbReference type="KEGG" id="sgl:SG1071"/>
<dbReference type="STRING" id="343509.SG1071"/>
<dbReference type="Proteomes" id="UP000001932">
    <property type="component" value="Chromosome"/>
</dbReference>
<dbReference type="AlphaFoldDB" id="Q2NU29"/>
<dbReference type="SUPFAM" id="SSF56112">
    <property type="entry name" value="Protein kinase-like (PK-like)"/>
    <property type="match status" value="1"/>
</dbReference>
<comment type="function">
    <text evidence="5">Catalyzes the phosphorylation of thiamine to thiamine phosphate.</text>
</comment>
<dbReference type="Proteomes" id="UP000245838">
    <property type="component" value="Chromosome sggmmb4_Chromosome"/>
</dbReference>
<evidence type="ECO:0000313" key="9">
    <source>
        <dbReference type="Proteomes" id="UP000001932"/>
    </source>
</evidence>
<dbReference type="Gene3D" id="3.90.1200.10">
    <property type="match status" value="1"/>
</dbReference>
<dbReference type="GO" id="GO:0005524">
    <property type="term" value="F:ATP binding"/>
    <property type="evidence" value="ECO:0007669"/>
    <property type="project" value="UniProtKB-KW"/>
</dbReference>
<dbReference type="HOGENOM" id="CLU_055115_2_0_6"/>
<accession>Q2NU29</accession>
<evidence type="ECO:0000313" key="8">
    <source>
        <dbReference type="EMBL" id="CRL44954.1"/>
    </source>
</evidence>
<feature type="domain" description="Aminoglycoside phosphotransferase" evidence="6">
    <location>
        <begin position="57"/>
        <end position="231"/>
    </location>
</feature>
<dbReference type="UniPathway" id="UPA00060">
    <property type="reaction ID" value="UER00596"/>
</dbReference>
<keyword evidence="4 5" id="KW-0067">ATP-binding</keyword>